<dbReference type="InterPro" id="IPR036864">
    <property type="entry name" value="Zn2-C6_fun-type_DNA-bd_sf"/>
</dbReference>
<dbReference type="PANTHER" id="PTHR47785:SF5">
    <property type="entry name" value="ZN(II)2CYS6 TRANSCRIPTION FACTOR (EUROFUNG)"/>
    <property type="match status" value="1"/>
</dbReference>
<dbReference type="CDD" id="cd12148">
    <property type="entry name" value="fungal_TF_MHR"/>
    <property type="match status" value="1"/>
</dbReference>
<name>A0A1S9RUC8_PENBI</name>
<evidence type="ECO:0000256" key="1">
    <source>
        <dbReference type="ARBA" id="ARBA00023015"/>
    </source>
</evidence>
<dbReference type="Gene3D" id="4.10.240.10">
    <property type="entry name" value="Zn(2)-C6 fungal-type DNA-binding domain"/>
    <property type="match status" value="1"/>
</dbReference>
<proteinExistence type="predicted"/>
<evidence type="ECO:0000256" key="3">
    <source>
        <dbReference type="ARBA" id="ARBA00023163"/>
    </source>
</evidence>
<dbReference type="SUPFAM" id="SSF57701">
    <property type="entry name" value="Zn2/Cys6 DNA-binding domain"/>
    <property type="match status" value="1"/>
</dbReference>
<keyword evidence="1" id="KW-0805">Transcription regulation</keyword>
<dbReference type="InterPro" id="IPR031352">
    <property type="entry name" value="SesA"/>
</dbReference>
<dbReference type="CDD" id="cd00067">
    <property type="entry name" value="GAL4"/>
    <property type="match status" value="1"/>
</dbReference>
<gene>
    <name evidence="7" type="ORF">PEBR_11939</name>
</gene>
<evidence type="ECO:0000256" key="2">
    <source>
        <dbReference type="ARBA" id="ARBA00023125"/>
    </source>
</evidence>
<dbReference type="PROSITE" id="PS50048">
    <property type="entry name" value="ZN2_CY6_FUNGAL_2"/>
    <property type="match status" value="1"/>
</dbReference>
<evidence type="ECO:0000313" key="7">
    <source>
        <dbReference type="EMBL" id="OOQ88900.1"/>
    </source>
</evidence>
<keyword evidence="4" id="KW-0539">Nucleus</keyword>
<dbReference type="EMBL" id="LJBN01000117">
    <property type="protein sequence ID" value="OOQ88900.1"/>
    <property type="molecule type" value="Genomic_DNA"/>
</dbReference>
<organism evidence="7 8">
    <name type="scientific">Penicillium brasilianum</name>
    <dbReference type="NCBI Taxonomy" id="104259"/>
    <lineage>
        <taxon>Eukaryota</taxon>
        <taxon>Fungi</taxon>
        <taxon>Dikarya</taxon>
        <taxon>Ascomycota</taxon>
        <taxon>Pezizomycotina</taxon>
        <taxon>Eurotiomycetes</taxon>
        <taxon>Eurotiomycetidae</taxon>
        <taxon>Eurotiales</taxon>
        <taxon>Aspergillaceae</taxon>
        <taxon>Penicillium</taxon>
    </lineage>
</organism>
<comment type="caution">
    <text evidence="7">The sequence shown here is derived from an EMBL/GenBank/DDBJ whole genome shotgun (WGS) entry which is preliminary data.</text>
</comment>
<protein>
    <submittedName>
        <fullName evidence="7">C6 transcription factor</fullName>
    </submittedName>
</protein>
<dbReference type="GO" id="GO:0000981">
    <property type="term" value="F:DNA-binding transcription factor activity, RNA polymerase II-specific"/>
    <property type="evidence" value="ECO:0007669"/>
    <property type="project" value="InterPro"/>
</dbReference>
<evidence type="ECO:0000313" key="8">
    <source>
        <dbReference type="Proteomes" id="UP000190744"/>
    </source>
</evidence>
<dbReference type="InterPro" id="IPR001138">
    <property type="entry name" value="Zn2Cys6_DnaBD"/>
</dbReference>
<dbReference type="SMART" id="SM00066">
    <property type="entry name" value="GAL4"/>
    <property type="match status" value="1"/>
</dbReference>
<dbReference type="Pfam" id="PF17107">
    <property type="entry name" value="SesA"/>
    <property type="match status" value="1"/>
</dbReference>
<evidence type="ECO:0000256" key="5">
    <source>
        <dbReference type="SAM" id="MobiDB-lite"/>
    </source>
</evidence>
<feature type="compositionally biased region" description="Polar residues" evidence="5">
    <location>
        <begin position="103"/>
        <end position="127"/>
    </location>
</feature>
<feature type="domain" description="Zn(2)-C6 fungal-type" evidence="6">
    <location>
        <begin position="26"/>
        <end position="56"/>
    </location>
</feature>
<keyword evidence="3" id="KW-0804">Transcription</keyword>
<keyword evidence="2" id="KW-0238">DNA-binding</keyword>
<evidence type="ECO:0000259" key="6">
    <source>
        <dbReference type="PROSITE" id="PS50048"/>
    </source>
</evidence>
<dbReference type="PROSITE" id="PS00463">
    <property type="entry name" value="ZN2_CY6_FUNGAL_1"/>
    <property type="match status" value="1"/>
</dbReference>
<reference evidence="8" key="1">
    <citation type="submission" date="2015-09" db="EMBL/GenBank/DDBJ databases">
        <authorList>
            <person name="Fill T.P."/>
            <person name="Baretta J.F."/>
            <person name="de Almeida L.G."/>
            <person name="Rocha M."/>
            <person name="de Souza D.H."/>
            <person name="Malavazi I."/>
            <person name="Cerdeira L.T."/>
            <person name="Hong H."/>
            <person name="Samborskyy M."/>
            <person name="de Vasconcelos A.T."/>
            <person name="Leadlay P."/>
            <person name="Rodrigues-Filho E."/>
        </authorList>
    </citation>
    <scope>NUCLEOTIDE SEQUENCE [LARGE SCALE GENOMIC DNA]</scope>
    <source>
        <strain evidence="8">LaBioMMi 136</strain>
    </source>
</reference>
<dbReference type="PANTHER" id="PTHR47785">
    <property type="entry name" value="ZN(II)2CYS6 TRANSCRIPTION FACTOR (EUROFUNG)-RELATED-RELATED"/>
    <property type="match status" value="1"/>
</dbReference>
<sequence length="892" mass="100021">MASQDPAARQGAGSNAPVVRFRGSSACEKCRLRKTKCDNRRPSCGFCLKRRVTCVYQDDNCAGRLVTGADILQAVNRVANLVEAQQREQRQQQQQWMPCASCGSRSTPARGPTSQSWSPSACSQPDNANLGPSDPSPRETVRPQGVESVLGWQILASNLPPSRCLFDQPVAEANQPYSLPDMSYSQLSRLELKYIEFLHTKNPILDLNELHHMVLHFAENGPDWSTKTCLVALVCAIAVLSEAYPGTITRSGAQSTPSLDQDDESGADAKLSLQFWNIALKRLGYAMRENSVEAVQSLVLAGIWYMHRMEPLEAWKHFNLAGAAWNTLRLTRFPLGDLIDNTDTTPNEHTILQALYFTIWKSECELRLELPVPGPPLINNTYFPLAFPQPPRLGSQPSTPEASESERSWYYYLTEIAARHLLNRLVQMNSECADTPTERQVSLLIGRTEMMQAQISDWYTSLPSIFHFAVPDDYDADFQSDPMIFVLQHRYFTLRELVSRPFVRLLVDGLIDGMDPVIRARARSFASECMQFCMLKLSQTVAYRHQGNWYLLRSMTTSSLILAAVHLAQCRLREREAAGATPTSENLMPPEAWISRVKDAVKSAQPFFDETSGGASNMKQMILAALEAAQQRSAWCNLEPGIGSMPSDVSVTLNKILDDCDKKAQTTKVRFERVISSEKNRWEKRYAKVIWRLERGNEVETLMGALAQDVQLLVNSFGNYENEEKYRLLFPHIRSARYQKPVHREALLEWATLLYLERVKFLGAKNEEALASTAMLATAFLIEGKWDEAERHFATSSLASTYSKQGRWESGGGTPGAGPENSQGEAWGGPPRYADQHGQPSVDGPESEEKGKWLTWVIRVRILALFSPSHPVLTSVTSVSKVLTHVTQTHLR</sequence>
<dbReference type="Proteomes" id="UP000190744">
    <property type="component" value="Unassembled WGS sequence"/>
</dbReference>
<dbReference type="GO" id="GO:0003677">
    <property type="term" value="F:DNA binding"/>
    <property type="evidence" value="ECO:0007669"/>
    <property type="project" value="UniProtKB-KW"/>
</dbReference>
<accession>A0A1S9RUC8</accession>
<evidence type="ECO:0000256" key="4">
    <source>
        <dbReference type="ARBA" id="ARBA00023242"/>
    </source>
</evidence>
<dbReference type="GO" id="GO:0008270">
    <property type="term" value="F:zinc ion binding"/>
    <property type="evidence" value="ECO:0007669"/>
    <property type="project" value="InterPro"/>
</dbReference>
<feature type="region of interest" description="Disordered" evidence="5">
    <location>
        <begin position="804"/>
        <end position="847"/>
    </location>
</feature>
<dbReference type="AlphaFoldDB" id="A0A1S9RUC8"/>
<feature type="region of interest" description="Disordered" evidence="5">
    <location>
        <begin position="95"/>
        <end position="143"/>
    </location>
</feature>
<dbReference type="InterPro" id="IPR053181">
    <property type="entry name" value="EcdB-like_regulator"/>
</dbReference>
<dbReference type="Pfam" id="PF00172">
    <property type="entry name" value="Zn_clus"/>
    <property type="match status" value="1"/>
</dbReference>